<accession>A0A2W5P5R0</accession>
<name>A0A2W5P5R0_9SPHN</name>
<evidence type="ECO:0000259" key="2">
    <source>
        <dbReference type="PROSITE" id="PS51724"/>
    </source>
</evidence>
<feature type="chain" id="PRO_5016062745" description="SPOR domain-containing protein" evidence="1">
    <location>
        <begin position="24"/>
        <end position="400"/>
    </location>
</feature>
<dbReference type="InterPro" id="IPR011990">
    <property type="entry name" value="TPR-like_helical_dom_sf"/>
</dbReference>
<organism evidence="3 4">
    <name type="scientific">Sphingomonas taxi</name>
    <dbReference type="NCBI Taxonomy" id="1549858"/>
    <lineage>
        <taxon>Bacteria</taxon>
        <taxon>Pseudomonadati</taxon>
        <taxon>Pseudomonadota</taxon>
        <taxon>Alphaproteobacteria</taxon>
        <taxon>Sphingomonadales</taxon>
        <taxon>Sphingomonadaceae</taxon>
        <taxon>Sphingomonas</taxon>
    </lineage>
</organism>
<dbReference type="SUPFAM" id="SSF48452">
    <property type="entry name" value="TPR-like"/>
    <property type="match status" value="1"/>
</dbReference>
<dbReference type="InterPro" id="IPR036680">
    <property type="entry name" value="SPOR-like_sf"/>
</dbReference>
<dbReference type="InterPro" id="IPR007730">
    <property type="entry name" value="SPOR-like_dom"/>
</dbReference>
<dbReference type="Gene3D" id="3.30.70.1070">
    <property type="entry name" value="Sporulation related repeat"/>
    <property type="match status" value="1"/>
</dbReference>
<dbReference type="EMBL" id="QFQI01000003">
    <property type="protein sequence ID" value="PZQ61131.1"/>
    <property type="molecule type" value="Genomic_DNA"/>
</dbReference>
<proteinExistence type="predicted"/>
<dbReference type="Pfam" id="PF05036">
    <property type="entry name" value="SPOR"/>
    <property type="match status" value="1"/>
</dbReference>
<dbReference type="Gene3D" id="1.25.40.10">
    <property type="entry name" value="Tetratricopeptide repeat domain"/>
    <property type="match status" value="1"/>
</dbReference>
<evidence type="ECO:0000256" key="1">
    <source>
        <dbReference type="SAM" id="SignalP"/>
    </source>
</evidence>
<keyword evidence="1" id="KW-0732">Signal</keyword>
<evidence type="ECO:0000313" key="3">
    <source>
        <dbReference type="EMBL" id="PZQ61131.1"/>
    </source>
</evidence>
<reference evidence="3 4" key="1">
    <citation type="submission" date="2017-08" db="EMBL/GenBank/DDBJ databases">
        <title>Infants hospitalized years apart are colonized by the same room-sourced microbial strains.</title>
        <authorList>
            <person name="Brooks B."/>
            <person name="Olm M.R."/>
            <person name="Firek B.A."/>
            <person name="Baker R."/>
            <person name="Thomas B.C."/>
            <person name="Morowitz M.J."/>
            <person name="Banfield J.F."/>
        </authorList>
    </citation>
    <scope>NUCLEOTIDE SEQUENCE [LARGE SCALE GENOMIC DNA]</scope>
    <source>
        <strain evidence="3">S2_005_001_R1_22</strain>
    </source>
</reference>
<protein>
    <recommendedName>
        <fullName evidence="2">SPOR domain-containing protein</fullName>
    </recommendedName>
</protein>
<evidence type="ECO:0000313" key="4">
    <source>
        <dbReference type="Proteomes" id="UP000249229"/>
    </source>
</evidence>
<dbReference type="AlphaFoldDB" id="A0A2W5P5R0"/>
<dbReference type="Proteomes" id="UP000249229">
    <property type="component" value="Unassembled WGS sequence"/>
</dbReference>
<feature type="domain" description="SPOR" evidence="2">
    <location>
        <begin position="299"/>
        <end position="385"/>
    </location>
</feature>
<comment type="caution">
    <text evidence="3">The sequence shown here is derived from an EMBL/GenBank/DDBJ whole genome shotgun (WGS) entry which is preliminary data.</text>
</comment>
<sequence length="400" mass="41579">MMARWLVTLATAALLLTGCTALGGRAPRGGEDVAARQVEAQATAARRALADRHWTRAVAHAESAVDQRRNDPALRALLGTAYLRAGRFVSAEQAFGDALALHDGDGRSALHLALSQIAQGKGDAAVAVLERHAGAIPVADRGLALALAGRAQAGVEVLMAAMRVPGADARTRQNLALALALAGDWRDAHMIVGLDLDPAATNRRMLQWMQFAQPRNPADQVAALLHIVPAVDPGQPVALALTIAPAASSVADAVDRYMPGPPVEQAAIAAIAAVVAPSPAAPSPTVPSRTAPPPAAPRAPAAGRWFVQLGAYDNAAVARDGWARARRRVPALAGRAPFAIPAAPGRSRFYRLSVGGFALPDAIGLCRQLKARGSRCYVRAAEGDRVAAWHRAAGVRLAAR</sequence>
<gene>
    <name evidence="3" type="ORF">DI544_06040</name>
</gene>
<feature type="signal peptide" evidence="1">
    <location>
        <begin position="1"/>
        <end position="23"/>
    </location>
</feature>
<dbReference type="Pfam" id="PF14559">
    <property type="entry name" value="TPR_19"/>
    <property type="match status" value="1"/>
</dbReference>
<dbReference type="PROSITE" id="PS51724">
    <property type="entry name" value="SPOR"/>
    <property type="match status" value="1"/>
</dbReference>
<dbReference type="PROSITE" id="PS51257">
    <property type="entry name" value="PROKAR_LIPOPROTEIN"/>
    <property type="match status" value="1"/>
</dbReference>
<dbReference type="GO" id="GO:0042834">
    <property type="term" value="F:peptidoglycan binding"/>
    <property type="evidence" value="ECO:0007669"/>
    <property type="project" value="InterPro"/>
</dbReference>